<evidence type="ECO:0000256" key="7">
    <source>
        <dbReference type="ARBA" id="ARBA00022490"/>
    </source>
</evidence>
<evidence type="ECO:0000256" key="3">
    <source>
        <dbReference type="ARBA" id="ARBA00004496"/>
    </source>
</evidence>
<dbReference type="Pfam" id="PF00564">
    <property type="entry name" value="PB1"/>
    <property type="match status" value="1"/>
</dbReference>
<protein>
    <submittedName>
        <fullName evidence="15">Uncharacterized protein</fullName>
    </submittedName>
</protein>
<dbReference type="FunFam" id="3.10.20.90:FF:000031">
    <property type="entry name" value="Partitioning defective 6 homolog alpha"/>
    <property type="match status" value="1"/>
</dbReference>
<evidence type="ECO:0000256" key="2">
    <source>
        <dbReference type="ARBA" id="ARBA00004435"/>
    </source>
</evidence>
<proteinExistence type="inferred from homology"/>
<feature type="compositionally biased region" description="Polar residues" evidence="12">
    <location>
        <begin position="334"/>
        <end position="368"/>
    </location>
</feature>
<dbReference type="STRING" id="94237.ENSMMOP00000025159"/>
<keyword evidence="6" id="KW-1003">Cell membrane</keyword>
<dbReference type="GO" id="GO:0005923">
    <property type="term" value="C:bicellular tight junction"/>
    <property type="evidence" value="ECO:0007669"/>
    <property type="project" value="UniProtKB-SubCell"/>
</dbReference>
<dbReference type="GO" id="GO:0005634">
    <property type="term" value="C:nucleus"/>
    <property type="evidence" value="ECO:0007669"/>
    <property type="project" value="TreeGrafter"/>
</dbReference>
<name>A0A3Q3XGC3_MOLML</name>
<feature type="region of interest" description="Disordered" evidence="12">
    <location>
        <begin position="123"/>
        <end position="142"/>
    </location>
</feature>
<keyword evidence="11" id="KW-0131">Cell cycle</keyword>
<dbReference type="SMART" id="SM00666">
    <property type="entry name" value="PB1"/>
    <property type="match status" value="1"/>
</dbReference>
<dbReference type="InterPro" id="IPR036034">
    <property type="entry name" value="PDZ_sf"/>
</dbReference>
<dbReference type="FunFam" id="2.30.42.10:FF:000030">
    <property type="entry name" value="Partitioning defective 6 homolog beta"/>
    <property type="match status" value="1"/>
</dbReference>
<keyword evidence="5" id="KW-0796">Tight junction</keyword>
<dbReference type="SUPFAM" id="SSF50156">
    <property type="entry name" value="PDZ domain-like"/>
    <property type="match status" value="1"/>
</dbReference>
<dbReference type="GO" id="GO:0051301">
    <property type="term" value="P:cell division"/>
    <property type="evidence" value="ECO:0007669"/>
    <property type="project" value="UniProtKB-KW"/>
</dbReference>
<evidence type="ECO:0000256" key="11">
    <source>
        <dbReference type="ARBA" id="ARBA00023306"/>
    </source>
</evidence>
<evidence type="ECO:0000256" key="1">
    <source>
        <dbReference type="ARBA" id="ARBA00004236"/>
    </source>
</evidence>
<dbReference type="GO" id="GO:0007163">
    <property type="term" value="P:establishment or maintenance of cell polarity"/>
    <property type="evidence" value="ECO:0007669"/>
    <property type="project" value="TreeGrafter"/>
</dbReference>
<evidence type="ECO:0000256" key="10">
    <source>
        <dbReference type="ARBA" id="ARBA00023136"/>
    </source>
</evidence>
<evidence type="ECO:0000256" key="8">
    <source>
        <dbReference type="ARBA" id="ARBA00022618"/>
    </source>
</evidence>
<feature type="compositionally biased region" description="Acidic residues" evidence="12">
    <location>
        <begin position="316"/>
        <end position="329"/>
    </location>
</feature>
<dbReference type="Gene3D" id="3.10.20.90">
    <property type="entry name" value="Phosphatidylinositol 3-kinase Catalytic Subunit, Chain A, domain 1"/>
    <property type="match status" value="1"/>
</dbReference>
<keyword evidence="16" id="KW-1185">Reference proteome</keyword>
<dbReference type="Gene3D" id="2.30.42.10">
    <property type="match status" value="1"/>
</dbReference>
<dbReference type="Proteomes" id="UP000261620">
    <property type="component" value="Unplaced"/>
</dbReference>
<keyword evidence="7" id="KW-0963">Cytoplasm</keyword>
<evidence type="ECO:0000256" key="4">
    <source>
        <dbReference type="ARBA" id="ARBA00008625"/>
    </source>
</evidence>
<accession>A0A3Q3XGC3</accession>
<evidence type="ECO:0000313" key="16">
    <source>
        <dbReference type="Proteomes" id="UP000261620"/>
    </source>
</evidence>
<dbReference type="SMART" id="SM00228">
    <property type="entry name" value="PDZ"/>
    <property type="match status" value="1"/>
</dbReference>
<feature type="compositionally biased region" description="Low complexity" evidence="12">
    <location>
        <begin position="276"/>
        <end position="304"/>
    </location>
</feature>
<dbReference type="InterPro" id="IPR051741">
    <property type="entry name" value="PAR6_homolog"/>
</dbReference>
<feature type="region of interest" description="Disordered" evidence="12">
    <location>
        <begin position="261"/>
        <end position="368"/>
    </location>
</feature>
<feature type="domain" description="PDZ" evidence="13">
    <location>
        <begin position="170"/>
        <end position="263"/>
    </location>
</feature>
<feature type="compositionally biased region" description="Polar residues" evidence="12">
    <location>
        <begin position="386"/>
        <end position="405"/>
    </location>
</feature>
<keyword evidence="10" id="KW-0472">Membrane</keyword>
<reference evidence="15" key="2">
    <citation type="submission" date="2025-09" db="UniProtKB">
        <authorList>
            <consortium name="Ensembl"/>
        </authorList>
    </citation>
    <scope>IDENTIFICATION</scope>
</reference>
<evidence type="ECO:0000259" key="13">
    <source>
        <dbReference type="PROSITE" id="PS50106"/>
    </source>
</evidence>
<dbReference type="InterPro" id="IPR034868">
    <property type="entry name" value="PB1_Par6"/>
</dbReference>
<evidence type="ECO:0000256" key="9">
    <source>
        <dbReference type="ARBA" id="ARBA00022949"/>
    </source>
</evidence>
<evidence type="ECO:0000256" key="5">
    <source>
        <dbReference type="ARBA" id="ARBA00022427"/>
    </source>
</evidence>
<dbReference type="PROSITE" id="PS50106">
    <property type="entry name" value="PDZ"/>
    <property type="match status" value="1"/>
</dbReference>
<sequence length="416" mass="44989">MSRQQQQQQQQQHRTPLKLSDSVVEVKSKFEAEYRRFALKRNDPGGFLEFYRLLQTIHHIPSVDVLLGYADVHGDLLPINNDDNFHKAVTSANPLLRIIITKKGKDEPVVFGTNSLQRRKKGLGLTGLRPTGSGSTHSKNKPGLMIGLPQNFRQISSIIDVDILPETHRRVRLHKHGTRKPLGFYIRDGVSVRVTSQGVEKVPGVFISRLVRGGLAESTGLLGVNDEILEVNGIDVAGKSLDQVTDMMVANSHNLIVTVKPANQRNNVVHRGSKTSMGNSGSVGSAGSTGSAPSHDSPSPASQSTPITASNSIAEGDSDEDDDDGDIILENDSLTPFNSERVTNSNDANLNRDSASGRPYTSSVLRPLPQSISLPNSIGANLSSSSMTMSNHNGNPAHMSSSSQENMREDGNIITL</sequence>
<feature type="region of interest" description="Disordered" evidence="12">
    <location>
        <begin position="386"/>
        <end position="416"/>
    </location>
</feature>
<evidence type="ECO:0000256" key="12">
    <source>
        <dbReference type="SAM" id="MobiDB-lite"/>
    </source>
</evidence>
<dbReference type="GO" id="GO:0007098">
    <property type="term" value="P:centrosome cycle"/>
    <property type="evidence" value="ECO:0007669"/>
    <property type="project" value="TreeGrafter"/>
</dbReference>
<evidence type="ECO:0000313" key="15">
    <source>
        <dbReference type="Ensembl" id="ENSMMOP00000025159.1"/>
    </source>
</evidence>
<dbReference type="InterPro" id="IPR001478">
    <property type="entry name" value="PDZ"/>
</dbReference>
<dbReference type="InterPro" id="IPR000270">
    <property type="entry name" value="PB1_dom"/>
</dbReference>
<comment type="similarity">
    <text evidence="4">Belongs to the PAR6 family.</text>
</comment>
<dbReference type="PANTHER" id="PTHR14102">
    <property type="entry name" value="PAR-6-RELATED"/>
    <property type="match status" value="1"/>
</dbReference>
<keyword evidence="8" id="KW-0132">Cell division</keyword>
<dbReference type="PANTHER" id="PTHR14102:SF9">
    <property type="entry name" value="PARTITIONING DEFECTIVE 6 HOMOLOG ALPHA"/>
    <property type="match status" value="1"/>
</dbReference>
<dbReference type="CDD" id="cd06403">
    <property type="entry name" value="PB1_Par6"/>
    <property type="match status" value="1"/>
</dbReference>
<keyword evidence="9" id="KW-0965">Cell junction</keyword>
<feature type="domain" description="PB1" evidence="14">
    <location>
        <begin position="23"/>
        <end position="103"/>
    </location>
</feature>
<reference evidence="15" key="1">
    <citation type="submission" date="2025-08" db="UniProtKB">
        <authorList>
            <consortium name="Ensembl"/>
        </authorList>
    </citation>
    <scope>IDENTIFICATION</scope>
</reference>
<feature type="compositionally biased region" description="Basic and acidic residues" evidence="12">
    <location>
        <begin position="406"/>
        <end position="416"/>
    </location>
</feature>
<dbReference type="SUPFAM" id="SSF54277">
    <property type="entry name" value="CAD &amp; PB1 domains"/>
    <property type="match status" value="1"/>
</dbReference>
<dbReference type="CDD" id="cd06718">
    <property type="entry name" value="PDZ_Par6-like"/>
    <property type="match status" value="1"/>
</dbReference>
<dbReference type="AlphaFoldDB" id="A0A3Q3XGC3"/>
<evidence type="ECO:0000259" key="14">
    <source>
        <dbReference type="PROSITE" id="PS51745"/>
    </source>
</evidence>
<evidence type="ECO:0000256" key="6">
    <source>
        <dbReference type="ARBA" id="ARBA00022475"/>
    </source>
</evidence>
<dbReference type="Ensembl" id="ENSMMOT00000025581.1">
    <property type="protein sequence ID" value="ENSMMOP00000025159.1"/>
    <property type="gene ID" value="ENSMMOG00000019112.1"/>
</dbReference>
<dbReference type="InterPro" id="IPR053793">
    <property type="entry name" value="PB1-like"/>
</dbReference>
<dbReference type="PROSITE" id="PS51745">
    <property type="entry name" value="PB1"/>
    <property type="match status" value="1"/>
</dbReference>
<organism evidence="15 16">
    <name type="scientific">Mola mola</name>
    <name type="common">Ocean sunfish</name>
    <name type="synonym">Tetraodon mola</name>
    <dbReference type="NCBI Taxonomy" id="94237"/>
    <lineage>
        <taxon>Eukaryota</taxon>
        <taxon>Metazoa</taxon>
        <taxon>Chordata</taxon>
        <taxon>Craniata</taxon>
        <taxon>Vertebrata</taxon>
        <taxon>Euteleostomi</taxon>
        <taxon>Actinopterygii</taxon>
        <taxon>Neopterygii</taxon>
        <taxon>Teleostei</taxon>
        <taxon>Neoteleostei</taxon>
        <taxon>Acanthomorphata</taxon>
        <taxon>Eupercaria</taxon>
        <taxon>Tetraodontiformes</taxon>
        <taxon>Molidae</taxon>
        <taxon>Mola</taxon>
    </lineage>
</organism>
<comment type="subcellular location">
    <subcellularLocation>
        <location evidence="2">Cell junction</location>
        <location evidence="2">Tight junction</location>
    </subcellularLocation>
    <subcellularLocation>
        <location evidence="1">Cell membrane</location>
    </subcellularLocation>
    <subcellularLocation>
        <location evidence="3">Cytoplasm</location>
    </subcellularLocation>
</comment>
<dbReference type="GO" id="GO:0060341">
    <property type="term" value="P:regulation of cellular localization"/>
    <property type="evidence" value="ECO:0007669"/>
    <property type="project" value="TreeGrafter"/>
</dbReference>
<dbReference type="OMA" id="SQGSPCW"/>
<dbReference type="GO" id="GO:0016324">
    <property type="term" value="C:apical plasma membrane"/>
    <property type="evidence" value="ECO:0007669"/>
    <property type="project" value="TreeGrafter"/>
</dbReference>
<dbReference type="GO" id="GO:0005938">
    <property type="term" value="C:cell cortex"/>
    <property type="evidence" value="ECO:0007669"/>
    <property type="project" value="TreeGrafter"/>
</dbReference>
<dbReference type="Pfam" id="PF00595">
    <property type="entry name" value="PDZ"/>
    <property type="match status" value="1"/>
</dbReference>